<name>A0A9X2L547_9BACT</name>
<feature type="transmembrane region" description="Helical" evidence="1">
    <location>
        <begin position="36"/>
        <end position="54"/>
    </location>
</feature>
<dbReference type="EMBL" id="JANDBC010000003">
    <property type="protein sequence ID" value="MCP9292538.1"/>
    <property type="molecule type" value="Genomic_DNA"/>
</dbReference>
<evidence type="ECO:0000256" key="1">
    <source>
        <dbReference type="SAM" id="Phobius"/>
    </source>
</evidence>
<feature type="transmembrane region" description="Helical" evidence="1">
    <location>
        <begin position="6"/>
        <end position="24"/>
    </location>
</feature>
<dbReference type="Proteomes" id="UP001139125">
    <property type="component" value="Unassembled WGS sequence"/>
</dbReference>
<keyword evidence="1" id="KW-1133">Transmembrane helix</keyword>
<sequence>MIWIVVSAIATAAISTWLGYKRLIYLDQLTARNISYTLIGVLTLFLMLQWLHQIGYFPEAIAGAVMANVYSSLFGFFMGAAVQQFQQKTNCGEIVYVNRSFWTDIFPSMVTIGIILFGIQRTSLFSDLPFTPIRVTSGLSIIAIGAYSFTIRLVPELRKNGLILLDRKISWEQFFTYSWFSEGVIEIEYKRDEKIRSFKTMIPNEDHLFVEKILSEKIAEKLEKDEFDEYEELE</sequence>
<feature type="transmembrane region" description="Helical" evidence="1">
    <location>
        <begin position="60"/>
        <end position="80"/>
    </location>
</feature>
<comment type="caution">
    <text evidence="2">The sequence shown here is derived from an EMBL/GenBank/DDBJ whole genome shotgun (WGS) entry which is preliminary data.</text>
</comment>
<accession>A0A9X2L547</accession>
<reference evidence="2" key="1">
    <citation type="submission" date="2022-06" db="EMBL/GenBank/DDBJ databases">
        <title>Gracilimonas sp. CAU 1638 isolated from sea sediment.</title>
        <authorList>
            <person name="Kim W."/>
        </authorList>
    </citation>
    <scope>NUCLEOTIDE SEQUENCE</scope>
    <source>
        <strain evidence="2">CAU 1638</strain>
    </source>
</reference>
<organism evidence="2 3">
    <name type="scientific">Gracilimonas sediminicola</name>
    <dbReference type="NCBI Taxonomy" id="2952158"/>
    <lineage>
        <taxon>Bacteria</taxon>
        <taxon>Pseudomonadati</taxon>
        <taxon>Balneolota</taxon>
        <taxon>Balneolia</taxon>
        <taxon>Balneolales</taxon>
        <taxon>Balneolaceae</taxon>
        <taxon>Gracilimonas</taxon>
    </lineage>
</organism>
<feature type="transmembrane region" description="Helical" evidence="1">
    <location>
        <begin position="131"/>
        <end position="154"/>
    </location>
</feature>
<keyword evidence="1" id="KW-0472">Membrane</keyword>
<evidence type="ECO:0000313" key="2">
    <source>
        <dbReference type="EMBL" id="MCP9292538.1"/>
    </source>
</evidence>
<gene>
    <name evidence="2" type="ORF">NM125_13200</name>
</gene>
<dbReference type="RefSeq" id="WP_255135429.1">
    <property type="nucleotide sequence ID" value="NZ_JANDBC010000003.1"/>
</dbReference>
<evidence type="ECO:0000313" key="3">
    <source>
        <dbReference type="Proteomes" id="UP001139125"/>
    </source>
</evidence>
<evidence type="ECO:0008006" key="4">
    <source>
        <dbReference type="Google" id="ProtNLM"/>
    </source>
</evidence>
<keyword evidence="1" id="KW-0812">Transmembrane</keyword>
<protein>
    <recommendedName>
        <fullName evidence="4">DUF5673 domain-containing protein</fullName>
    </recommendedName>
</protein>
<proteinExistence type="predicted"/>
<keyword evidence="3" id="KW-1185">Reference proteome</keyword>
<dbReference type="AlphaFoldDB" id="A0A9X2L547"/>
<feature type="transmembrane region" description="Helical" evidence="1">
    <location>
        <begin position="101"/>
        <end position="119"/>
    </location>
</feature>